<dbReference type="STRING" id="645134.A0A0L0H5R5"/>
<dbReference type="eggNOG" id="KOG2675">
    <property type="taxonomic scope" value="Eukaryota"/>
</dbReference>
<dbReference type="Proteomes" id="UP000053201">
    <property type="component" value="Unassembled WGS sequence"/>
</dbReference>
<dbReference type="FunFam" id="2.160.20.70:FF:000001">
    <property type="entry name" value="Adenylyl cyclase-associated protein"/>
    <property type="match status" value="1"/>
</dbReference>
<feature type="domain" description="C-CAP/cofactor C-like" evidence="9">
    <location>
        <begin position="316"/>
        <end position="450"/>
    </location>
</feature>
<dbReference type="GO" id="GO:0003779">
    <property type="term" value="F:actin binding"/>
    <property type="evidence" value="ECO:0007669"/>
    <property type="project" value="InterPro"/>
</dbReference>
<dbReference type="Gene3D" id="2.160.20.70">
    <property type="match status" value="1"/>
</dbReference>
<dbReference type="InterPro" id="IPR036223">
    <property type="entry name" value="CAP_C_sf"/>
</dbReference>
<evidence type="ECO:0000256" key="1">
    <source>
        <dbReference type="ARBA" id="ARBA00004202"/>
    </source>
</evidence>
<comment type="similarity">
    <text evidence="2 7">Belongs to the CAP family.</text>
</comment>
<proteinExistence type="inferred from homology"/>
<dbReference type="GO" id="GO:0005886">
    <property type="term" value="C:plasma membrane"/>
    <property type="evidence" value="ECO:0007669"/>
    <property type="project" value="UniProtKB-SubCell"/>
</dbReference>
<dbReference type="Pfam" id="PF01213">
    <property type="entry name" value="CAP_N-CM"/>
    <property type="match status" value="1"/>
</dbReference>
<dbReference type="PANTHER" id="PTHR10652">
    <property type="entry name" value="ADENYLYL CYCLASE-ASSOCIATED PROTEIN"/>
    <property type="match status" value="1"/>
</dbReference>
<dbReference type="GeneID" id="27691317"/>
<dbReference type="EMBL" id="KQ257468">
    <property type="protein sequence ID" value="KNC96552.1"/>
    <property type="molecule type" value="Genomic_DNA"/>
</dbReference>
<accession>A0A0L0H5R5</accession>
<dbReference type="GO" id="GO:0008179">
    <property type="term" value="F:adenylate cyclase binding"/>
    <property type="evidence" value="ECO:0007669"/>
    <property type="project" value="TreeGrafter"/>
</dbReference>
<evidence type="ECO:0000256" key="3">
    <source>
        <dbReference type="ARBA" id="ARBA00022475"/>
    </source>
</evidence>
<sequence>MSEATLASLIKRLEAATQRIEEVAGRSKSAEAAPSAPVSSAGSGGPSITAFEDLVGGPLQVYVSGSAAIGGLVKEQAESVREAIQAQKALIQVAAASKKPDTTTLQELLKPTQAAITKITELREKNRASPFYNHLSTVSEGIPGLGWVVVEPAPAPFVGEMRDSAQFWANRVIKEYKDKDKSHVDWANSFVTFLTELQTYVKKHHTTGLSWNPRGGDAKSASVAAPAPVTRGGAPAPPPPPAVGILPTSSQGGAPPTAALFSELNKEGLTSGLRKVDKSEMTHKNPELRASSIVKSGTGGGAAAPSARPAAALKAPPKLALEGNKWVVENQVNNNEIIIDQTELRHVVYIYNCQNCTIQIKGKVNAVTIDGSRKVGLLVENVVSTIDVVNTKSAQVQITGKAPTVAIDKTDGLQLYLSKETLDIEILTAKSSEMNVLVQGADGDYTEKPLSEQFKTTVRNGNLVTVPVEHKG</sequence>
<dbReference type="InterPro" id="IPR016098">
    <property type="entry name" value="CAP/MinC_C"/>
</dbReference>
<keyword evidence="3" id="KW-1003">Cell membrane</keyword>
<evidence type="ECO:0000256" key="4">
    <source>
        <dbReference type="ARBA" id="ARBA00023136"/>
    </source>
</evidence>
<protein>
    <recommendedName>
        <fullName evidence="6 7">Adenylyl cyclase-associated protein</fullName>
    </recommendedName>
</protein>
<evidence type="ECO:0000256" key="7">
    <source>
        <dbReference type="RuleBase" id="RU000647"/>
    </source>
</evidence>
<keyword evidence="11" id="KW-1185">Reference proteome</keyword>
<dbReference type="InParanoid" id="A0A0L0H5R5"/>
<organism evidence="10 11">
    <name type="scientific">Spizellomyces punctatus (strain DAOM BR117)</name>
    <dbReference type="NCBI Taxonomy" id="645134"/>
    <lineage>
        <taxon>Eukaryota</taxon>
        <taxon>Fungi</taxon>
        <taxon>Fungi incertae sedis</taxon>
        <taxon>Chytridiomycota</taxon>
        <taxon>Chytridiomycota incertae sedis</taxon>
        <taxon>Chytridiomycetes</taxon>
        <taxon>Spizellomycetales</taxon>
        <taxon>Spizellomycetaceae</taxon>
        <taxon>Spizellomyces</taxon>
    </lineage>
</organism>
<comment type="subcellular location">
    <subcellularLocation>
        <location evidence="1">Cell membrane</location>
        <topology evidence="1">Peripheral membrane protein</topology>
    </subcellularLocation>
</comment>
<evidence type="ECO:0000313" key="11">
    <source>
        <dbReference type="Proteomes" id="UP000053201"/>
    </source>
</evidence>
<dbReference type="SUPFAM" id="SSF69340">
    <property type="entry name" value="C-terminal domain of adenylylcyclase associated protein"/>
    <property type="match status" value="1"/>
</dbReference>
<dbReference type="PROSITE" id="PS51329">
    <property type="entry name" value="C_CAP_COFACTOR_C"/>
    <property type="match status" value="1"/>
</dbReference>
<dbReference type="InterPro" id="IPR013992">
    <property type="entry name" value="Adenylate_cyclase-assoc_CAP_N"/>
</dbReference>
<dbReference type="InterPro" id="IPR053950">
    <property type="entry name" value="CAP_N"/>
</dbReference>
<feature type="compositionally biased region" description="Basic and acidic residues" evidence="8">
    <location>
        <begin position="274"/>
        <end position="287"/>
    </location>
</feature>
<dbReference type="VEuPathDB" id="FungiDB:SPPG_08140"/>
<feature type="compositionally biased region" description="Low complexity" evidence="8">
    <location>
        <begin position="220"/>
        <end position="234"/>
    </location>
</feature>
<dbReference type="OMA" id="KSQQTHK"/>
<dbReference type="GO" id="GO:0005737">
    <property type="term" value="C:cytoplasm"/>
    <property type="evidence" value="ECO:0007669"/>
    <property type="project" value="TreeGrafter"/>
</dbReference>
<dbReference type="InterPro" id="IPR036222">
    <property type="entry name" value="CAP_N_sf"/>
</dbReference>
<feature type="region of interest" description="Disordered" evidence="8">
    <location>
        <begin position="22"/>
        <end position="44"/>
    </location>
</feature>
<dbReference type="PANTHER" id="PTHR10652:SF0">
    <property type="entry name" value="ADENYLYL CYCLASE-ASSOCIATED PROTEIN"/>
    <property type="match status" value="1"/>
</dbReference>
<comment type="function">
    <text evidence="5">The N-terminal domain binds to adenylyl cyclase, thereby enabling adenylyl cyclase to be activated by upstream regulatory signals, such as Ras. The C-terminal domain is required for normal cellular morphology and growth control.</text>
</comment>
<dbReference type="FunCoup" id="A0A0L0H5R5">
    <property type="interactions" value="272"/>
</dbReference>
<dbReference type="SUPFAM" id="SSF101278">
    <property type="entry name" value="N-terminal domain of adenylylcyclase associated protein, CAP"/>
    <property type="match status" value="1"/>
</dbReference>
<dbReference type="OrthoDB" id="77251at2759"/>
<dbReference type="InterPro" id="IPR017901">
    <property type="entry name" value="C-CAP_CF_C-like"/>
</dbReference>
<dbReference type="SMART" id="SM00673">
    <property type="entry name" value="CARP"/>
    <property type="match status" value="2"/>
</dbReference>
<dbReference type="Gene3D" id="1.25.40.330">
    <property type="entry name" value="Adenylate cyclase-associated CAP, N-terminal domain"/>
    <property type="match status" value="1"/>
</dbReference>
<keyword evidence="4" id="KW-0472">Membrane</keyword>
<dbReference type="FunFam" id="1.25.40.330:FF:000001">
    <property type="entry name" value="Adenylyl cyclase-associated protein"/>
    <property type="match status" value="1"/>
</dbReference>
<evidence type="ECO:0000256" key="8">
    <source>
        <dbReference type="SAM" id="MobiDB-lite"/>
    </source>
</evidence>
<evidence type="ECO:0000256" key="5">
    <source>
        <dbReference type="ARBA" id="ARBA00054756"/>
    </source>
</evidence>
<gene>
    <name evidence="10" type="ORF">SPPG_08140</name>
</gene>
<evidence type="ECO:0000313" key="10">
    <source>
        <dbReference type="EMBL" id="KNC96552.1"/>
    </source>
</evidence>
<dbReference type="GO" id="GO:0019933">
    <property type="term" value="P:cAMP-mediated signaling"/>
    <property type="evidence" value="ECO:0007669"/>
    <property type="project" value="TreeGrafter"/>
</dbReference>
<dbReference type="GO" id="GO:0007015">
    <property type="term" value="P:actin filament organization"/>
    <property type="evidence" value="ECO:0007669"/>
    <property type="project" value="TreeGrafter"/>
</dbReference>
<dbReference type="AlphaFoldDB" id="A0A0L0H5R5"/>
<dbReference type="Pfam" id="PF08603">
    <property type="entry name" value="CAP_C"/>
    <property type="match status" value="1"/>
</dbReference>
<evidence type="ECO:0000256" key="2">
    <source>
        <dbReference type="ARBA" id="ARBA00007659"/>
    </source>
</evidence>
<feature type="region of interest" description="Disordered" evidence="8">
    <location>
        <begin position="271"/>
        <end position="309"/>
    </location>
</feature>
<reference evidence="10 11" key="1">
    <citation type="submission" date="2009-08" db="EMBL/GenBank/DDBJ databases">
        <title>The Genome Sequence of Spizellomyces punctatus strain DAOM BR117.</title>
        <authorList>
            <consortium name="The Broad Institute Genome Sequencing Platform"/>
            <person name="Russ C."/>
            <person name="Cuomo C."/>
            <person name="Shea T."/>
            <person name="Young S.K."/>
            <person name="Zeng Q."/>
            <person name="Koehrsen M."/>
            <person name="Haas B."/>
            <person name="Borodovsky M."/>
            <person name="Guigo R."/>
            <person name="Alvarado L."/>
            <person name="Berlin A."/>
            <person name="Bochicchio J."/>
            <person name="Borenstein D."/>
            <person name="Chapman S."/>
            <person name="Chen Z."/>
            <person name="Engels R."/>
            <person name="Freedman E."/>
            <person name="Gellesch M."/>
            <person name="Goldberg J."/>
            <person name="Griggs A."/>
            <person name="Gujja S."/>
            <person name="Heiman D."/>
            <person name="Hepburn T."/>
            <person name="Howarth C."/>
            <person name="Jen D."/>
            <person name="Larson L."/>
            <person name="Lewis B."/>
            <person name="Mehta T."/>
            <person name="Park D."/>
            <person name="Pearson M."/>
            <person name="Roberts A."/>
            <person name="Saif S."/>
            <person name="Shenoy N."/>
            <person name="Sisk P."/>
            <person name="Stolte C."/>
            <person name="Sykes S."/>
            <person name="Thomson T."/>
            <person name="Walk T."/>
            <person name="White J."/>
            <person name="Yandava C."/>
            <person name="Burger G."/>
            <person name="Gray M.W."/>
            <person name="Holland P.W.H."/>
            <person name="King N."/>
            <person name="Lang F.B.F."/>
            <person name="Roger A.J."/>
            <person name="Ruiz-Trillo I."/>
            <person name="Lander E."/>
            <person name="Nusbaum C."/>
        </authorList>
    </citation>
    <scope>NUCLEOTIDE SEQUENCE [LARGE SCALE GENOMIC DNA]</scope>
    <source>
        <strain evidence="10 11">DAOM BR117</strain>
    </source>
</reference>
<dbReference type="RefSeq" id="XP_016604592.1">
    <property type="nucleotide sequence ID" value="XM_016756295.1"/>
</dbReference>
<dbReference type="Pfam" id="PF21938">
    <property type="entry name" value="CAP_N"/>
    <property type="match status" value="1"/>
</dbReference>
<feature type="region of interest" description="Disordered" evidence="8">
    <location>
        <begin position="208"/>
        <end position="241"/>
    </location>
</feature>
<dbReference type="InterPro" id="IPR006599">
    <property type="entry name" value="CARP_motif"/>
</dbReference>
<evidence type="ECO:0000259" key="9">
    <source>
        <dbReference type="PROSITE" id="PS51329"/>
    </source>
</evidence>
<name>A0A0L0H5R5_SPIPD</name>
<feature type="compositionally biased region" description="Low complexity" evidence="8">
    <location>
        <begin position="30"/>
        <end position="41"/>
    </location>
</feature>
<evidence type="ECO:0000256" key="6">
    <source>
        <dbReference type="ARBA" id="ARBA00072052"/>
    </source>
</evidence>
<dbReference type="InterPro" id="IPR013912">
    <property type="entry name" value="Adenylate_cyclase-assoc_CAP_C"/>
</dbReference>
<dbReference type="InterPro" id="IPR001837">
    <property type="entry name" value="Adenylate_cyclase-assoc_CAP"/>
</dbReference>